<proteinExistence type="predicted"/>
<gene>
    <name evidence="1" type="ORF">FPL14_11705</name>
</gene>
<dbReference type="EMBL" id="CP041969">
    <property type="protein sequence ID" value="QMV41774.1"/>
    <property type="molecule type" value="Genomic_DNA"/>
</dbReference>
<accession>A0A7G5BXU0</accession>
<dbReference type="RefSeq" id="WP_182303112.1">
    <property type="nucleotide sequence ID" value="NZ_CP041969.1"/>
</dbReference>
<dbReference type="Proteomes" id="UP000515679">
    <property type="component" value="Chromosome"/>
</dbReference>
<dbReference type="KEGG" id="cchl:FPL14_11705"/>
<evidence type="ECO:0000313" key="1">
    <source>
        <dbReference type="EMBL" id="QMV41774.1"/>
    </source>
</evidence>
<evidence type="ECO:0000313" key="2">
    <source>
        <dbReference type="Proteomes" id="UP000515679"/>
    </source>
</evidence>
<sequence length="148" mass="16323">MLTAQGESVAFGDLKAGDKVRAYYGPIMTKSLPPQSPLHYLVVLNAPEKLAPAEIQEYREIAWKSVPESDKSHLTTKKDEAQVSVIESKDIRLLGTPEGQAKKLEEIQAANGKLVEVTYNTDQDALLGPLKLVLDPESKAFLGFFIRK</sequence>
<protein>
    <submittedName>
        <fullName evidence="1">Uncharacterized protein</fullName>
    </submittedName>
</protein>
<organism evidence="1 2">
    <name type="scientific">Cohnella cholangitidis</name>
    <dbReference type="NCBI Taxonomy" id="2598458"/>
    <lineage>
        <taxon>Bacteria</taxon>
        <taxon>Bacillati</taxon>
        <taxon>Bacillota</taxon>
        <taxon>Bacilli</taxon>
        <taxon>Bacillales</taxon>
        <taxon>Paenibacillaceae</taxon>
        <taxon>Cohnella</taxon>
    </lineage>
</organism>
<name>A0A7G5BXU0_9BACL</name>
<keyword evidence="2" id="KW-1185">Reference proteome</keyword>
<reference evidence="1 2" key="1">
    <citation type="submission" date="2019-07" db="EMBL/GenBank/DDBJ databases">
        <authorList>
            <person name="Kim J.K."/>
            <person name="Cheong H.-M."/>
            <person name="Choi Y."/>
            <person name="Hwang K.J."/>
            <person name="Lee S."/>
            <person name="Choi C."/>
        </authorList>
    </citation>
    <scope>NUCLEOTIDE SEQUENCE [LARGE SCALE GENOMIC DNA]</scope>
    <source>
        <strain evidence="1 2">KS 22</strain>
    </source>
</reference>
<dbReference type="AlphaFoldDB" id="A0A7G5BXU0"/>